<keyword evidence="2" id="KW-1185">Reference proteome</keyword>
<dbReference type="AlphaFoldDB" id="A0A4C1SBQ8"/>
<protein>
    <submittedName>
        <fullName evidence="1">Uncharacterized protein</fullName>
    </submittedName>
</protein>
<proteinExistence type="predicted"/>
<dbReference type="EMBL" id="BGZK01000003">
    <property type="protein sequence ID" value="GBO99483.1"/>
    <property type="molecule type" value="Genomic_DNA"/>
</dbReference>
<gene>
    <name evidence="1" type="ORF">EVAR_668_1</name>
</gene>
<organism evidence="1 2">
    <name type="scientific">Eumeta variegata</name>
    <name type="common">Bagworm moth</name>
    <name type="synonym">Eumeta japonica</name>
    <dbReference type="NCBI Taxonomy" id="151549"/>
    <lineage>
        <taxon>Eukaryota</taxon>
        <taxon>Metazoa</taxon>
        <taxon>Ecdysozoa</taxon>
        <taxon>Arthropoda</taxon>
        <taxon>Hexapoda</taxon>
        <taxon>Insecta</taxon>
        <taxon>Pterygota</taxon>
        <taxon>Neoptera</taxon>
        <taxon>Endopterygota</taxon>
        <taxon>Lepidoptera</taxon>
        <taxon>Glossata</taxon>
        <taxon>Ditrysia</taxon>
        <taxon>Tineoidea</taxon>
        <taxon>Psychidae</taxon>
        <taxon>Oiketicinae</taxon>
        <taxon>Eumeta</taxon>
    </lineage>
</organism>
<reference evidence="1 2" key="1">
    <citation type="journal article" date="2019" name="Commun. Biol.">
        <title>The bagworm genome reveals a unique fibroin gene that provides high tensile strength.</title>
        <authorList>
            <person name="Kono N."/>
            <person name="Nakamura H."/>
            <person name="Ohtoshi R."/>
            <person name="Tomita M."/>
            <person name="Numata K."/>
            <person name="Arakawa K."/>
        </authorList>
    </citation>
    <scope>NUCLEOTIDE SEQUENCE [LARGE SCALE GENOMIC DNA]</scope>
</reference>
<sequence>MSKQHVDYTAVEMGRRVNLTARARSLRDANIKCCRLRHNSLGCRLVHCHIQRRRAGRNQCRTETKPVAEPAGPVRQEIRIIPSPSNHYKVSGFARRPDPKSHAHIVDTTAAIRSTNGLVAACITIVVPDVGDGHGVTVMIPRSGTVPR</sequence>
<comment type="caution">
    <text evidence="1">The sequence shown here is derived from an EMBL/GenBank/DDBJ whole genome shotgun (WGS) entry which is preliminary data.</text>
</comment>
<dbReference type="Proteomes" id="UP000299102">
    <property type="component" value="Unassembled WGS sequence"/>
</dbReference>
<accession>A0A4C1SBQ8</accession>
<evidence type="ECO:0000313" key="1">
    <source>
        <dbReference type="EMBL" id="GBO99483.1"/>
    </source>
</evidence>
<name>A0A4C1SBQ8_EUMVA</name>
<evidence type="ECO:0000313" key="2">
    <source>
        <dbReference type="Proteomes" id="UP000299102"/>
    </source>
</evidence>